<dbReference type="PANTHER" id="PTHR47926:SF456">
    <property type="entry name" value="PENTATRICOPEPTIDE REPEAT-CONTAINING PROTEIN ELI1, CHLOROPLASTIC"/>
    <property type="match status" value="1"/>
</dbReference>
<dbReference type="Pfam" id="PF01535">
    <property type="entry name" value="PPR"/>
    <property type="match status" value="8"/>
</dbReference>
<keyword evidence="1" id="KW-0677">Repeat</keyword>
<gene>
    <name evidence="3" type="ORF">SI8410_02002969</name>
</gene>
<name>A0A7I8K3J8_SPIIN</name>
<dbReference type="GO" id="GO:0016556">
    <property type="term" value="P:mRNA modification"/>
    <property type="evidence" value="ECO:0007669"/>
    <property type="project" value="UniProtKB-ARBA"/>
</dbReference>
<keyword evidence="4" id="KW-1185">Reference proteome</keyword>
<dbReference type="Gene3D" id="1.25.40.10">
    <property type="entry name" value="Tetratricopeptide repeat domain"/>
    <property type="match status" value="4"/>
</dbReference>
<evidence type="ECO:0000256" key="1">
    <source>
        <dbReference type="ARBA" id="ARBA00022737"/>
    </source>
</evidence>
<feature type="repeat" description="PPR" evidence="2">
    <location>
        <begin position="223"/>
        <end position="255"/>
    </location>
</feature>
<reference evidence="3" key="1">
    <citation type="submission" date="2020-02" db="EMBL/GenBank/DDBJ databases">
        <authorList>
            <person name="Scholz U."/>
            <person name="Mascher M."/>
            <person name="Fiebig A."/>
        </authorList>
    </citation>
    <scope>NUCLEOTIDE SEQUENCE</scope>
</reference>
<dbReference type="GO" id="GO:0003723">
    <property type="term" value="F:RNA binding"/>
    <property type="evidence" value="ECO:0007669"/>
    <property type="project" value="InterPro"/>
</dbReference>
<evidence type="ECO:0000256" key="2">
    <source>
        <dbReference type="PROSITE-ProRule" id="PRU00708"/>
    </source>
</evidence>
<evidence type="ECO:0000313" key="4">
    <source>
        <dbReference type="Proteomes" id="UP000663760"/>
    </source>
</evidence>
<dbReference type="FunFam" id="1.25.40.10:FF:000277">
    <property type="entry name" value="Pentatricopeptide repeat-containing protein, mitochondrial"/>
    <property type="match status" value="1"/>
</dbReference>
<protein>
    <submittedName>
        <fullName evidence="3">Uncharacterized protein</fullName>
    </submittedName>
</protein>
<feature type="repeat" description="PPR" evidence="2">
    <location>
        <begin position="256"/>
        <end position="290"/>
    </location>
</feature>
<accession>A0A7I8K3J8</accession>
<proteinExistence type="predicted"/>
<feature type="repeat" description="PPR" evidence="2">
    <location>
        <begin position="159"/>
        <end position="193"/>
    </location>
</feature>
<dbReference type="InterPro" id="IPR046848">
    <property type="entry name" value="E_motif"/>
</dbReference>
<dbReference type="OrthoDB" id="772730at2759"/>
<dbReference type="Pfam" id="PF13041">
    <property type="entry name" value="PPR_2"/>
    <property type="match status" value="1"/>
</dbReference>
<dbReference type="InterPro" id="IPR046960">
    <property type="entry name" value="PPR_At4g14850-like_plant"/>
</dbReference>
<evidence type="ECO:0000313" key="3">
    <source>
        <dbReference type="EMBL" id="CAA7391718.1"/>
    </source>
</evidence>
<dbReference type="PANTHER" id="PTHR47926">
    <property type="entry name" value="PENTATRICOPEPTIDE REPEAT-CONTAINING PROTEIN"/>
    <property type="match status" value="1"/>
</dbReference>
<sequence>MTPTTPALTSHPLSESPATAIALIPRCRTTRDADQVHARLVTTGVLREPFTAAHVVLSLCSSPQAPLRHLARRIFFGPSQPPATSSSGDPFLWNAFIKTSSHGPDPGGAVLTFSRMVAHGILPDRFSFSLVLKACSRAAFLGEGLQIHGLLMKSGLYSDLFLQNSLISFYCRCGSVMTARQMFDRMRKRDSISSNLIINGYSMMGMMPSAQEIFDQMAKDERSSVSWNSMICGYARMGREGIDAARHLFAQMPARDSFSWNSMIDGLVKCGRLADAAALFEQMPEKNVLAWASMIYGHMEAGNVELARALFNEMPDTDLITWNIMISGYAKNGCFIEALSLFQEMPSRGKLLPDSTTLATALSAIAELGQINDGLSIHEYIQRNQLPLGGKLGVALIDMYSKCGRLEKALKIFEISGRRSVDHWNAMIGGLAVHGYGRLALHLFQEMGRHSLRPDDITFIEILNACSHSGLVEEGLAFFSAMEAEYNMTPKVQHYGCVVDILGRAGRLEEARRLIEGMPMGPNEVVWRSLLSACKNHGSVGIGQSAAKNLLQISSCDSSSYILLCNMYAGVRMWADACRIRAAMKEREIRKVPGCSWIELEDSVHEFLVGG</sequence>
<organism evidence="3 4">
    <name type="scientific">Spirodela intermedia</name>
    <name type="common">Intermediate duckweed</name>
    <dbReference type="NCBI Taxonomy" id="51605"/>
    <lineage>
        <taxon>Eukaryota</taxon>
        <taxon>Viridiplantae</taxon>
        <taxon>Streptophyta</taxon>
        <taxon>Embryophyta</taxon>
        <taxon>Tracheophyta</taxon>
        <taxon>Spermatophyta</taxon>
        <taxon>Magnoliopsida</taxon>
        <taxon>Liliopsida</taxon>
        <taxon>Araceae</taxon>
        <taxon>Lemnoideae</taxon>
        <taxon>Spirodela</taxon>
    </lineage>
</organism>
<feature type="repeat" description="PPR" evidence="2">
    <location>
        <begin position="318"/>
        <end position="352"/>
    </location>
</feature>
<feature type="repeat" description="PPR" evidence="2">
    <location>
        <begin position="420"/>
        <end position="454"/>
    </location>
</feature>
<dbReference type="PROSITE" id="PS51375">
    <property type="entry name" value="PPR"/>
    <property type="match status" value="5"/>
</dbReference>
<dbReference type="SUPFAM" id="SSF48452">
    <property type="entry name" value="TPR-like"/>
    <property type="match status" value="1"/>
</dbReference>
<dbReference type="AlphaFoldDB" id="A0A7I8K3J8"/>
<dbReference type="NCBIfam" id="TIGR00756">
    <property type="entry name" value="PPR"/>
    <property type="match status" value="5"/>
</dbReference>
<dbReference type="GO" id="GO:0005737">
    <property type="term" value="C:cytoplasm"/>
    <property type="evidence" value="ECO:0007669"/>
    <property type="project" value="UniProtKB-ARBA"/>
</dbReference>
<dbReference type="Proteomes" id="UP000663760">
    <property type="component" value="Chromosome 2"/>
</dbReference>
<dbReference type="InterPro" id="IPR002885">
    <property type="entry name" value="PPR_rpt"/>
</dbReference>
<dbReference type="InterPro" id="IPR011990">
    <property type="entry name" value="TPR-like_helical_dom_sf"/>
</dbReference>
<dbReference type="EMBL" id="LR746265">
    <property type="protein sequence ID" value="CAA7391718.1"/>
    <property type="molecule type" value="Genomic_DNA"/>
</dbReference>
<dbReference type="Pfam" id="PF20431">
    <property type="entry name" value="E_motif"/>
    <property type="match status" value="1"/>
</dbReference>